<dbReference type="Proteomes" id="UP001178507">
    <property type="component" value="Unassembled WGS sequence"/>
</dbReference>
<accession>A0AA36JHX7</accession>
<feature type="transmembrane region" description="Helical" evidence="2">
    <location>
        <begin position="490"/>
        <end position="510"/>
    </location>
</feature>
<evidence type="ECO:0000256" key="1">
    <source>
        <dbReference type="SAM" id="MobiDB-lite"/>
    </source>
</evidence>
<comment type="caution">
    <text evidence="3">The sequence shown here is derived from an EMBL/GenBank/DDBJ whole genome shotgun (WGS) entry which is preliminary data.</text>
</comment>
<feature type="transmembrane region" description="Helical" evidence="2">
    <location>
        <begin position="582"/>
        <end position="601"/>
    </location>
</feature>
<reference evidence="3" key="1">
    <citation type="submission" date="2023-08" db="EMBL/GenBank/DDBJ databases">
        <authorList>
            <person name="Chen Y."/>
            <person name="Shah S."/>
            <person name="Dougan E. K."/>
            <person name="Thang M."/>
            <person name="Chan C."/>
        </authorList>
    </citation>
    <scope>NUCLEOTIDE SEQUENCE</scope>
</reference>
<evidence type="ECO:0000313" key="4">
    <source>
        <dbReference type="Proteomes" id="UP001178507"/>
    </source>
</evidence>
<feature type="region of interest" description="Disordered" evidence="1">
    <location>
        <begin position="1"/>
        <end position="27"/>
    </location>
</feature>
<gene>
    <name evidence="3" type="ORF">EVOR1521_LOCUS28474</name>
</gene>
<name>A0AA36JHX7_9DINO</name>
<keyword evidence="2" id="KW-0472">Membrane</keyword>
<dbReference type="EMBL" id="CAUJNA010003636">
    <property type="protein sequence ID" value="CAJ1406533.1"/>
    <property type="molecule type" value="Genomic_DNA"/>
</dbReference>
<keyword evidence="2" id="KW-0812">Transmembrane</keyword>
<sequence>MAAFSGYSRVSSCESRETQDDDDSGLAEDVGDVNWVELICVSRWAETRRRDVRKEVDDLANLRHCASLHLAQREFAALKAAAEAKEVDLPAKMQLAKDLCEAQEFVTKLTEEISKNSANLLPKEDAERWSAEGYKEWIDRLNAWEPIGWIQRVELLNAESGQRYLIKFLESLCLDIPWCQAEILLQNNAVLMGRLRSENVELSDSESLLARHVFLRILGREQDLSQDFLEGVSTLKFQKRMGGCAAIKELFHHCLTARKEVCYSASFAVTPALQLFHQDNRMLALSLKALADSGAESKCFNNPIGAALLYEAMQQTGIQVRVEAIVDFFFIILLIYLGHEVRHFKNPNLVPILLLTCLAIFTTAFNTIAVAAGIQLYSNRLDGFLAAVSKHLTLWNMILCSTDIFSAYIIARFLYQLLLNMQKHSSFGAECVMDENGEYPDACYIFRHPNFFSMLVLFRWTHAGLAVLQMQRIGVRIVPVVHAVSRPASLFFMVFLCMVVLGSFHAYFVFPLPDNDADSLDGLLETFLKIFRLEILSDFDLNELEGLDPQIIAKMTGKGGITGSIEDEEGSHFYHRGIRGEFVILSVLVTVVAMNVYIGLLSELYEAAEQQSNQLFMHFTAEVRYRHLSRLALWETVTCQREERRDSKGLLWLSYNSKRVKDPR</sequence>
<evidence type="ECO:0000256" key="2">
    <source>
        <dbReference type="SAM" id="Phobius"/>
    </source>
</evidence>
<organism evidence="3 4">
    <name type="scientific">Effrenium voratum</name>
    <dbReference type="NCBI Taxonomy" id="2562239"/>
    <lineage>
        <taxon>Eukaryota</taxon>
        <taxon>Sar</taxon>
        <taxon>Alveolata</taxon>
        <taxon>Dinophyceae</taxon>
        <taxon>Suessiales</taxon>
        <taxon>Symbiodiniaceae</taxon>
        <taxon>Effrenium</taxon>
    </lineage>
</organism>
<proteinExistence type="predicted"/>
<feature type="transmembrane region" description="Helical" evidence="2">
    <location>
        <begin position="349"/>
        <end position="374"/>
    </location>
</feature>
<dbReference type="AlphaFoldDB" id="A0AA36JHX7"/>
<keyword evidence="2" id="KW-1133">Transmembrane helix</keyword>
<evidence type="ECO:0000313" key="3">
    <source>
        <dbReference type="EMBL" id="CAJ1406533.1"/>
    </source>
</evidence>
<keyword evidence="4" id="KW-1185">Reference proteome</keyword>
<feature type="transmembrane region" description="Helical" evidence="2">
    <location>
        <begin position="394"/>
        <end position="415"/>
    </location>
</feature>
<evidence type="ECO:0008006" key="5">
    <source>
        <dbReference type="Google" id="ProtNLM"/>
    </source>
</evidence>
<protein>
    <recommendedName>
        <fullName evidence="5">Ion transport domain-containing protein</fullName>
    </recommendedName>
</protein>
<feature type="transmembrane region" description="Helical" evidence="2">
    <location>
        <begin position="318"/>
        <end position="337"/>
    </location>
</feature>